<dbReference type="PROSITE" id="PS51549">
    <property type="entry name" value="DM13"/>
    <property type="match status" value="1"/>
</dbReference>
<proteinExistence type="predicted"/>
<dbReference type="InterPro" id="IPR019545">
    <property type="entry name" value="DM13_domain"/>
</dbReference>
<feature type="coiled-coil region" evidence="3">
    <location>
        <begin position="9"/>
        <end position="81"/>
    </location>
</feature>
<dbReference type="Pfam" id="PF10517">
    <property type="entry name" value="DM13"/>
    <property type="match status" value="2"/>
</dbReference>
<sequence>MEGSRITYEEEMNMQLAKQRAQLQHMLDQKERIGTADVVSKSNRIKLKEETNNILSLLDKKKILQKQVKLARMDLNETKIQLFKADNELLLLRTKRMSGFKNSSELINELLKRMHLLESKLNIAHIEMNKVMTKNTGYREEIQHHLKERYRFKELLENRVHMLNEGKKTVLDMIEQATIAFEHREEAQAKLDSLNEKNISLKELHTQQMRDLDRLLYTDTERVEFLTIKVQAREAEDSQAKKEARGKKQELTNLTNTYNRIMEEITEFVSSDDLEVICETFKSGEDENFAVFNYVNEVNCEAESLNDAARTVRQKIDKEKALKVERVAQQADDVKALDDELSAVQSEIAELQDANRTIHVGLTMVTGSLKDITDSALCSSSPFFYLVEDKEQVTLGNVHLFLMVLEKQIKRILESLQPKHGTQGAAEYFGRYIGPLSRLLHSVSGEVYAVDARTLHIRDFTYDGEGPAAFFYAGNTKVVGPGGFFVRDENGSGICQNISPSWLLYNKSFSKLQVNFGEVQIPRGLDFPKPQKIGALTGVHNVGSDHIVVVDAQTLLIPSFSYDGEAPESERSFRKNIYLNAFVNIYSKSLPDQVYDRKTIVLTLPGELTIFDIGHFGVWCEAFTVDFGHVQIPPALNVPPSLKMLGVSPQHNESKNVSERRSRARTEVIKAQMTRYGSHYSHNMYHIMSMNNVNRIIIVWTPSGRCNPVRMESQSASKGKLRKKHRFPTFFKNHDDPMRRVNDCIHSTGMPLGMTAYLARSQIADEEQDCAPLYLPSKTVSNLDFLRMMLLMMAERPKVPELINLSRVRRAITDNQEIVRPTTFRPPTAHRFAAPIARSLFQNAQPSSPGVQIQPAVSLTPEPIVFTQIGNSPLQRVFPNQRLVQASWQLRPEQESNQPQPSFIHTQQNVIVQQNQQQQADQQQRYPMPSQIQEVPNLILQPSLNYVQQVVAQTVAPGQQPIIQPPSQYLQIPNDIVPQIAYNTLQESLSPPEPVFYQRPPLLTAASNTIQQQILPQRRDLRYLPTPKTPVQDLPNPYQEFAERRSFEEQN</sequence>
<dbReference type="PANTHER" id="PTHR24036:SF13">
    <property type="entry name" value="PROTEIN SKELETOR, ISOFORMS D_E"/>
    <property type="match status" value="1"/>
</dbReference>
<organism evidence="6 7">
    <name type="scientific">Nesidiocoris tenuis</name>
    <dbReference type="NCBI Taxonomy" id="355587"/>
    <lineage>
        <taxon>Eukaryota</taxon>
        <taxon>Metazoa</taxon>
        <taxon>Ecdysozoa</taxon>
        <taxon>Arthropoda</taxon>
        <taxon>Hexapoda</taxon>
        <taxon>Insecta</taxon>
        <taxon>Pterygota</taxon>
        <taxon>Neoptera</taxon>
        <taxon>Paraneoptera</taxon>
        <taxon>Hemiptera</taxon>
        <taxon>Heteroptera</taxon>
        <taxon>Panheteroptera</taxon>
        <taxon>Cimicomorpha</taxon>
        <taxon>Miridae</taxon>
        <taxon>Dicyphina</taxon>
        <taxon>Nesidiocoris</taxon>
    </lineage>
</organism>
<keyword evidence="7" id="KW-1185">Reference proteome</keyword>
<evidence type="ECO:0000256" key="1">
    <source>
        <dbReference type="ARBA" id="ARBA00022737"/>
    </source>
</evidence>
<dbReference type="InterPro" id="IPR049258">
    <property type="entry name" value="ODAD1_CC"/>
</dbReference>
<dbReference type="Pfam" id="PF21773">
    <property type="entry name" value="ODAD1_CC"/>
    <property type="match status" value="1"/>
</dbReference>
<dbReference type="InterPro" id="IPR052126">
    <property type="entry name" value="Spindle_Org/Thrombomodulin"/>
</dbReference>
<keyword evidence="1" id="KW-0677">Repeat</keyword>
<name>A0A6H5GMJ4_9HEMI</name>
<dbReference type="PANTHER" id="PTHR24036">
    <property type="entry name" value="SKELETOR-RELATED"/>
    <property type="match status" value="1"/>
</dbReference>
<reference evidence="6 7" key="1">
    <citation type="submission" date="2020-02" db="EMBL/GenBank/DDBJ databases">
        <authorList>
            <person name="Ferguson B K."/>
        </authorList>
    </citation>
    <scope>NUCLEOTIDE SEQUENCE [LARGE SCALE GENOMIC DNA]</scope>
</reference>
<evidence type="ECO:0000313" key="6">
    <source>
        <dbReference type="EMBL" id="CAB0004622.1"/>
    </source>
</evidence>
<protein>
    <recommendedName>
        <fullName evidence="5">DM13 domain-containing protein</fullName>
    </recommendedName>
</protein>
<gene>
    <name evidence="6" type="ORF">NTEN_LOCUS10099</name>
</gene>
<evidence type="ECO:0000259" key="5">
    <source>
        <dbReference type="PROSITE" id="PS51549"/>
    </source>
</evidence>
<keyword evidence="2 3" id="KW-0175">Coiled coil</keyword>
<dbReference type="OrthoDB" id="6766775at2759"/>
<accession>A0A6H5GMJ4</accession>
<evidence type="ECO:0000313" key="7">
    <source>
        <dbReference type="Proteomes" id="UP000479000"/>
    </source>
</evidence>
<feature type="region of interest" description="Disordered" evidence="4">
    <location>
        <begin position="1017"/>
        <end position="1051"/>
    </location>
</feature>
<feature type="coiled-coil region" evidence="3">
    <location>
        <begin position="295"/>
        <end position="354"/>
    </location>
</feature>
<dbReference type="EMBL" id="CADCXU010015119">
    <property type="protein sequence ID" value="CAB0004622.1"/>
    <property type="molecule type" value="Genomic_DNA"/>
</dbReference>
<feature type="compositionally biased region" description="Basic and acidic residues" evidence="4">
    <location>
        <begin position="1041"/>
        <end position="1051"/>
    </location>
</feature>
<dbReference type="SMART" id="SM00686">
    <property type="entry name" value="DM13"/>
    <property type="match status" value="2"/>
</dbReference>
<evidence type="ECO:0000256" key="2">
    <source>
        <dbReference type="ARBA" id="ARBA00023054"/>
    </source>
</evidence>
<evidence type="ECO:0000256" key="4">
    <source>
        <dbReference type="SAM" id="MobiDB-lite"/>
    </source>
</evidence>
<evidence type="ECO:0000256" key="3">
    <source>
        <dbReference type="SAM" id="Coils"/>
    </source>
</evidence>
<feature type="domain" description="DM13" evidence="5">
    <location>
        <begin position="430"/>
        <end position="633"/>
    </location>
</feature>
<dbReference type="AlphaFoldDB" id="A0A6H5GMJ4"/>
<dbReference type="Proteomes" id="UP000479000">
    <property type="component" value="Unassembled WGS sequence"/>
</dbReference>